<accession>A0AAC9F6M6</accession>
<feature type="chain" id="PRO_5042235810" evidence="3">
    <location>
        <begin position="23"/>
        <end position="289"/>
    </location>
</feature>
<dbReference type="InterPro" id="IPR016047">
    <property type="entry name" value="M23ase_b-sheet_dom"/>
</dbReference>
<dbReference type="InterPro" id="IPR011055">
    <property type="entry name" value="Dup_hybrid_motif"/>
</dbReference>
<keyword evidence="3" id="KW-0732">Signal</keyword>
<dbReference type="RefSeq" id="WP_012517174.1">
    <property type="nucleotide sequence ID" value="NZ_CAKMLI010000012.1"/>
</dbReference>
<organism evidence="5 6">
    <name type="scientific">Alteromonas mediterranea</name>
    <dbReference type="NCBI Taxonomy" id="314275"/>
    <lineage>
        <taxon>Bacteria</taxon>
        <taxon>Pseudomonadati</taxon>
        <taxon>Pseudomonadota</taxon>
        <taxon>Gammaproteobacteria</taxon>
        <taxon>Alteromonadales</taxon>
        <taxon>Alteromonadaceae</taxon>
        <taxon>Alteromonas/Salinimonas group</taxon>
        <taxon>Alteromonas</taxon>
    </lineage>
</organism>
<proteinExistence type="inferred from homology"/>
<evidence type="ECO:0000313" key="6">
    <source>
        <dbReference type="Proteomes" id="UP000061468"/>
    </source>
</evidence>
<protein>
    <submittedName>
        <fullName evidence="5">Peptidase</fullName>
    </submittedName>
</protein>
<dbReference type="InterPro" id="IPR018392">
    <property type="entry name" value="LysM"/>
</dbReference>
<evidence type="ECO:0000256" key="2">
    <source>
        <dbReference type="SAM" id="MobiDB-lite"/>
    </source>
</evidence>
<dbReference type="InterPro" id="IPR036779">
    <property type="entry name" value="LysM_dom_sf"/>
</dbReference>
<feature type="domain" description="LysM" evidence="4">
    <location>
        <begin position="47"/>
        <end position="91"/>
    </location>
</feature>
<comment type="similarity">
    <text evidence="1">Belongs to the E.coli NlpD/Haemophilus LppB family.</text>
</comment>
<dbReference type="OMA" id="YAHNDKI"/>
<dbReference type="Pfam" id="PF01551">
    <property type="entry name" value="Peptidase_M23"/>
    <property type="match status" value="1"/>
</dbReference>
<dbReference type="PROSITE" id="PS51782">
    <property type="entry name" value="LYSM"/>
    <property type="match status" value="1"/>
</dbReference>
<feature type="signal peptide" evidence="3">
    <location>
        <begin position="1"/>
        <end position="22"/>
    </location>
</feature>
<evidence type="ECO:0000313" key="5">
    <source>
        <dbReference type="EMBL" id="AMJ77333.1"/>
    </source>
</evidence>
<dbReference type="InterPro" id="IPR050570">
    <property type="entry name" value="Cell_wall_metabolism_enzyme"/>
</dbReference>
<dbReference type="AlphaFoldDB" id="A0AAC9F6M6"/>
<dbReference type="EMBL" id="CP013928">
    <property type="protein sequence ID" value="AMJ77333.1"/>
    <property type="molecule type" value="Genomic_DNA"/>
</dbReference>
<feature type="region of interest" description="Disordered" evidence="2">
    <location>
        <begin position="102"/>
        <end position="150"/>
    </location>
</feature>
<evidence type="ECO:0000256" key="3">
    <source>
        <dbReference type="SAM" id="SignalP"/>
    </source>
</evidence>
<dbReference type="GO" id="GO:0009279">
    <property type="term" value="C:cell outer membrane"/>
    <property type="evidence" value="ECO:0007669"/>
    <property type="project" value="TreeGrafter"/>
</dbReference>
<dbReference type="Gene3D" id="2.70.70.10">
    <property type="entry name" value="Glucose Permease (Domain IIA)"/>
    <property type="match status" value="1"/>
</dbReference>
<evidence type="ECO:0000259" key="4">
    <source>
        <dbReference type="PROSITE" id="PS51782"/>
    </source>
</evidence>
<dbReference type="Proteomes" id="UP000061468">
    <property type="component" value="Chromosome"/>
</dbReference>
<dbReference type="Gene3D" id="3.10.350.10">
    <property type="entry name" value="LysM domain"/>
    <property type="match status" value="1"/>
</dbReference>
<gene>
    <name evidence="5" type="ORF">AV942_02895</name>
</gene>
<dbReference type="PROSITE" id="PS51257">
    <property type="entry name" value="PROKAR_LIPOPROTEIN"/>
    <property type="match status" value="1"/>
</dbReference>
<name>A0AAC9F6M6_9ALTE</name>
<dbReference type="CDD" id="cd00118">
    <property type="entry name" value="LysM"/>
    <property type="match status" value="1"/>
</dbReference>
<dbReference type="SUPFAM" id="SSF51261">
    <property type="entry name" value="Duplicated hybrid motif"/>
    <property type="match status" value="1"/>
</dbReference>
<dbReference type="CDD" id="cd12797">
    <property type="entry name" value="M23_peptidase"/>
    <property type="match status" value="1"/>
</dbReference>
<feature type="compositionally biased region" description="Polar residues" evidence="2">
    <location>
        <begin position="109"/>
        <end position="119"/>
    </location>
</feature>
<sequence length="289" mass="31891">MHRHRFYLTLFLYVSVLLGGCAGRTAPAPVILLNSQVSDGSEEYTKKTYKVQRGDTLYAVAWYTGNDYRDLAKYNQLSAPYTIFPGQILKVTPPANLATDRIIPKPQTKRSAGPTSPNVDKSLVDRPTPQAYRKSEKVVKPQNVSSVKKPSTNVKKRVLNSFPDKVQRWIWPAEGKLVGTFSKSESGNKGIDIAGAKGSKVVAAADGKVVYSGSALRGYGNLVIIKHTDTFLSAYAYNDTILVKEREWVSAGQQIATMGDSGTNSVKLHFEVRYRGKSLDPMKYLPVLK</sequence>
<reference evidence="5 6" key="1">
    <citation type="submission" date="2015-12" db="EMBL/GenBank/DDBJ databases">
        <title>Intraspecies pangenome expansion in the marine bacterium Alteromonas.</title>
        <authorList>
            <person name="Lopez-Perez M."/>
            <person name="Rodriguez-Valera F."/>
        </authorList>
    </citation>
    <scope>NUCLEOTIDE SEQUENCE [LARGE SCALE GENOMIC DNA]</scope>
    <source>
        <strain evidence="5 6">UM8</strain>
    </source>
</reference>
<dbReference type="PANTHER" id="PTHR21666:SF263">
    <property type="entry name" value="MUREIN HYDROLASE ACTIVATOR NLPD"/>
    <property type="match status" value="1"/>
</dbReference>
<dbReference type="SMART" id="SM00257">
    <property type="entry name" value="LysM"/>
    <property type="match status" value="1"/>
</dbReference>
<dbReference type="Pfam" id="PF01476">
    <property type="entry name" value="LysM"/>
    <property type="match status" value="1"/>
</dbReference>
<dbReference type="GO" id="GO:0032153">
    <property type="term" value="C:cell division site"/>
    <property type="evidence" value="ECO:0007669"/>
    <property type="project" value="TreeGrafter"/>
</dbReference>
<dbReference type="GO" id="GO:0004222">
    <property type="term" value="F:metalloendopeptidase activity"/>
    <property type="evidence" value="ECO:0007669"/>
    <property type="project" value="TreeGrafter"/>
</dbReference>
<dbReference type="PANTHER" id="PTHR21666">
    <property type="entry name" value="PEPTIDASE-RELATED"/>
    <property type="match status" value="1"/>
</dbReference>
<evidence type="ECO:0000256" key="1">
    <source>
        <dbReference type="ARBA" id="ARBA00038420"/>
    </source>
</evidence>